<keyword evidence="3" id="KW-1185">Reference proteome</keyword>
<evidence type="ECO:0000313" key="1">
    <source>
        <dbReference type="EMBL" id="CAD5222265.1"/>
    </source>
</evidence>
<organism evidence="2 4">
    <name type="scientific">Bursaphelenchus xylophilus</name>
    <name type="common">Pinewood nematode worm</name>
    <name type="synonym">Aphelenchoides xylophilus</name>
    <dbReference type="NCBI Taxonomy" id="6326"/>
    <lineage>
        <taxon>Eukaryota</taxon>
        <taxon>Metazoa</taxon>
        <taxon>Ecdysozoa</taxon>
        <taxon>Nematoda</taxon>
        <taxon>Chromadorea</taxon>
        <taxon>Rhabditida</taxon>
        <taxon>Tylenchina</taxon>
        <taxon>Tylenchomorpha</taxon>
        <taxon>Aphelenchoidea</taxon>
        <taxon>Aphelenchoididae</taxon>
        <taxon>Bursaphelenchus</taxon>
    </lineage>
</organism>
<dbReference type="SUPFAM" id="SSF69304">
    <property type="entry name" value="Tricorn protease N-terminal domain"/>
    <property type="match status" value="1"/>
</dbReference>
<dbReference type="WBParaSite" id="BXY_1520000.1">
    <property type="protein sequence ID" value="BXY_1520000.1"/>
    <property type="gene ID" value="BXY_1520000"/>
</dbReference>
<proteinExistence type="predicted"/>
<dbReference type="AlphaFoldDB" id="A0A1I7SQ55"/>
<dbReference type="EMBL" id="CAJFDI010000003">
    <property type="protein sequence ID" value="CAD5222265.1"/>
    <property type="molecule type" value="Genomic_DNA"/>
</dbReference>
<name>A0A1I7SQ55_BURXY</name>
<reference evidence="4" key="1">
    <citation type="submission" date="2016-11" db="UniProtKB">
        <authorList>
            <consortium name="WormBaseParasite"/>
        </authorList>
    </citation>
    <scope>IDENTIFICATION</scope>
</reference>
<gene>
    <name evidence="1" type="ORF">BXYJ_LOCUS7233</name>
</gene>
<sequence>MAWKIKCSKLGIEKENGDWKSAFEQVGENWRQNKFEESKMEWKNVKGLIFKDEFLMIRMKRELEIRHLGQLDQIYQVIDMEWLEYDFHPFNQNQFIAILESEETGHLRLRVYPLKKTSERLPYLYTKQLAPIYYMSAENVFFVDDTLVKSANVDGNQEIHLVNLYNGKLERSFPIGFQRPSIRYDGKYLLYYARRQPIDVFVLETGHFWSIPVENEDHKPRATILSALKQLLASFSGLVFEFYNIETSEKMKRLETHIPNVMDLNYKIFYRQKRVCIFRENQAKVLEFDGTWKNYGYYGDEKESNGQILGLGYMGQAFSWIQPSWEAGKLGFLDLQTNEWRKLGEFEVGFIAEVYLYGSSLFVYSVANKEADVRRFSFQNL</sequence>
<dbReference type="OrthoDB" id="10257471at2759"/>
<dbReference type="Proteomes" id="UP000659654">
    <property type="component" value="Unassembled WGS sequence"/>
</dbReference>
<evidence type="ECO:0000313" key="3">
    <source>
        <dbReference type="Proteomes" id="UP000659654"/>
    </source>
</evidence>
<dbReference type="Proteomes" id="UP000582659">
    <property type="component" value="Unassembled WGS sequence"/>
</dbReference>
<evidence type="ECO:0000313" key="2">
    <source>
        <dbReference type="Proteomes" id="UP000095284"/>
    </source>
</evidence>
<accession>A0A1I7SQ55</accession>
<evidence type="ECO:0000313" key="4">
    <source>
        <dbReference type="WBParaSite" id="BXY_1520000.1"/>
    </source>
</evidence>
<protein>
    <submittedName>
        <fullName evidence="1">(pine wood nematode) hypothetical protein</fullName>
    </submittedName>
</protein>
<dbReference type="Proteomes" id="UP000095284">
    <property type="component" value="Unplaced"/>
</dbReference>
<reference evidence="1" key="2">
    <citation type="submission" date="2020-09" db="EMBL/GenBank/DDBJ databases">
        <authorList>
            <person name="Kikuchi T."/>
        </authorList>
    </citation>
    <scope>NUCLEOTIDE SEQUENCE</scope>
    <source>
        <strain evidence="1">Ka4C1</strain>
    </source>
</reference>
<dbReference type="EMBL" id="CAJFCV020000003">
    <property type="protein sequence ID" value="CAG9109624.1"/>
    <property type="molecule type" value="Genomic_DNA"/>
</dbReference>